<dbReference type="PANTHER" id="PTHR42680">
    <property type="entry name" value="DCTP DEAMINASE"/>
    <property type="match status" value="1"/>
</dbReference>
<dbReference type="SUPFAM" id="SSF51283">
    <property type="entry name" value="dUTPase-like"/>
    <property type="match status" value="1"/>
</dbReference>
<gene>
    <name evidence="3" type="ORF">LAh6_89</name>
</gene>
<accession>A0A513ZZS7</accession>
<name>A0A513ZZS7_9CAUD</name>
<dbReference type="Gene3D" id="2.70.40.10">
    <property type="match status" value="1"/>
</dbReference>
<dbReference type="Proteomes" id="UP000319466">
    <property type="component" value="Segment"/>
</dbReference>
<organism evidence="3 4">
    <name type="scientific">Aeromonas phage LAh_6</name>
    <dbReference type="NCBI Taxonomy" id="2591030"/>
    <lineage>
        <taxon>Viruses</taxon>
        <taxon>Duplodnaviria</taxon>
        <taxon>Heunggongvirae</taxon>
        <taxon>Uroviricota</taxon>
        <taxon>Caudoviricetes</taxon>
        <taxon>Grimontviridae</taxon>
        <taxon>Lahexavirus</taxon>
        <taxon>Lahexavirus LAh6</taxon>
    </lineage>
</organism>
<dbReference type="NCBIfam" id="TIGR02274">
    <property type="entry name" value="dCTP_deam"/>
    <property type="match status" value="1"/>
</dbReference>
<dbReference type="InterPro" id="IPR011962">
    <property type="entry name" value="dCTP_deaminase"/>
</dbReference>
<dbReference type="GO" id="GO:0008829">
    <property type="term" value="F:dCTP deaminase activity"/>
    <property type="evidence" value="ECO:0007669"/>
    <property type="project" value="InterPro"/>
</dbReference>
<evidence type="ECO:0000256" key="2">
    <source>
        <dbReference type="ARBA" id="ARBA00023080"/>
    </source>
</evidence>
<evidence type="ECO:0000313" key="4">
    <source>
        <dbReference type="Proteomes" id="UP000319466"/>
    </source>
</evidence>
<sequence>MSLMAGTELLDLVKSGVITALEKNVNAASIDIRIGDEILIEDSNVDGAVDIDAKKSLKFEKIKIPEDGIIIYPGQFFLAHSVEFFNLPDDISAEFVLRSTLARNGLNHMLAGFADAGWHGAQLTMEFKNETSFHPLLIKPGMRVGQMKFYKHKDAGDLSYAKLGSYNGQTGATVAFGGENHRDMR</sequence>
<evidence type="ECO:0000313" key="3">
    <source>
        <dbReference type="EMBL" id="QDH46530.1"/>
    </source>
</evidence>
<dbReference type="Pfam" id="PF22769">
    <property type="entry name" value="DCD"/>
    <property type="match status" value="1"/>
</dbReference>
<evidence type="ECO:0000256" key="1">
    <source>
        <dbReference type="ARBA" id="ARBA00022801"/>
    </source>
</evidence>
<proteinExistence type="predicted"/>
<keyword evidence="2" id="KW-0546">Nucleotide metabolism</keyword>
<dbReference type="CDD" id="cd07557">
    <property type="entry name" value="trimeric_dUTPase"/>
    <property type="match status" value="1"/>
</dbReference>
<dbReference type="InterPro" id="IPR033704">
    <property type="entry name" value="dUTPase_trimeric"/>
</dbReference>
<keyword evidence="1" id="KW-0378">Hydrolase</keyword>
<dbReference type="GO" id="GO:0006229">
    <property type="term" value="P:dUTP biosynthetic process"/>
    <property type="evidence" value="ECO:0007669"/>
    <property type="project" value="InterPro"/>
</dbReference>
<dbReference type="PANTHER" id="PTHR42680:SF3">
    <property type="entry name" value="DCTP DEAMINASE"/>
    <property type="match status" value="1"/>
</dbReference>
<protein>
    <submittedName>
        <fullName evidence="3">Putative dCTP deaminase</fullName>
    </submittedName>
</protein>
<dbReference type="EMBL" id="MK838112">
    <property type="protein sequence ID" value="QDH46530.1"/>
    <property type="molecule type" value="Genomic_DNA"/>
</dbReference>
<dbReference type="InterPro" id="IPR036157">
    <property type="entry name" value="dUTPase-like_sf"/>
</dbReference>
<reference evidence="3 4" key="1">
    <citation type="submission" date="2019-04" db="EMBL/GenBank/DDBJ databases">
        <title>Novel bacteriophages capable of disrupting biofilms from clinical strains of Aeromonas hydrophila with intrinsic antibiotic resistance.</title>
        <authorList>
            <person name="Kabwe M."/>
            <person name="Brown T.L."/>
            <person name="Speirs L."/>
            <person name="Ku H."/>
            <person name="Leach M."/>
            <person name="Chan H.T."/>
            <person name="Petrovski S."/>
            <person name="Lock P."/>
            <person name="Tucci J."/>
        </authorList>
    </citation>
    <scope>NUCLEOTIDE SEQUENCE [LARGE SCALE GENOMIC DNA]</scope>
</reference>
<keyword evidence="4" id="KW-1185">Reference proteome</keyword>